<dbReference type="AlphaFoldDB" id="A0A7M2YUN4"/>
<dbReference type="Proteomes" id="UP000254134">
    <property type="component" value="Unassembled WGS sequence"/>
</dbReference>
<reference evidence="3" key="2">
    <citation type="journal article" date="2019" name="MicrobiologyOpen">
        <title>High-quality draft genome sequence of Gaiella occulta isolated from a 150 meter deep mineral water borehole and comparison with the genome sequences of other deep-branching lineages of the phylum Actinobacteria.</title>
        <authorList>
            <person name="Severino R."/>
            <person name="Froufe H.J.C."/>
            <person name="Barroso C."/>
            <person name="Albuquerque L."/>
            <person name="Lobo-da-Cunha A."/>
            <person name="da Costa M.S."/>
            <person name="Egas C."/>
        </authorList>
    </citation>
    <scope>NUCLEOTIDE SEQUENCE [LARGE SCALE GENOMIC DNA]</scope>
    <source>
        <strain evidence="3">F2-233</strain>
    </source>
</reference>
<dbReference type="SUPFAM" id="SSF55781">
    <property type="entry name" value="GAF domain-like"/>
    <property type="match status" value="1"/>
</dbReference>
<dbReference type="PANTHER" id="PTHR30136:SF39">
    <property type="entry name" value="TRANSCRIPTIONAL REGULATORY PROTEIN"/>
    <property type="match status" value="1"/>
</dbReference>
<evidence type="ECO:0000259" key="1">
    <source>
        <dbReference type="PROSITE" id="PS51078"/>
    </source>
</evidence>
<gene>
    <name evidence="2" type="ORF">Gocc_2425</name>
</gene>
<comment type="caution">
    <text evidence="2">The sequence shown here is derived from an EMBL/GenBank/DDBJ whole genome shotgun (WGS) entry which is preliminary data.</text>
</comment>
<dbReference type="PROSITE" id="PS51078">
    <property type="entry name" value="ICLR_ED"/>
    <property type="match status" value="1"/>
</dbReference>
<dbReference type="EMBL" id="QQZY01000006">
    <property type="protein sequence ID" value="RDI73861.1"/>
    <property type="molecule type" value="Genomic_DNA"/>
</dbReference>
<dbReference type="InterPro" id="IPR050707">
    <property type="entry name" value="HTH_MetabolicPath_Reg"/>
</dbReference>
<dbReference type="GO" id="GO:0045892">
    <property type="term" value="P:negative regulation of DNA-templated transcription"/>
    <property type="evidence" value="ECO:0007669"/>
    <property type="project" value="TreeGrafter"/>
</dbReference>
<evidence type="ECO:0000313" key="2">
    <source>
        <dbReference type="EMBL" id="RDI73861.1"/>
    </source>
</evidence>
<dbReference type="GO" id="GO:0003677">
    <property type="term" value="F:DNA binding"/>
    <property type="evidence" value="ECO:0007669"/>
    <property type="project" value="TreeGrafter"/>
</dbReference>
<dbReference type="GO" id="GO:0003700">
    <property type="term" value="F:DNA-binding transcription factor activity"/>
    <property type="evidence" value="ECO:0007669"/>
    <property type="project" value="TreeGrafter"/>
</dbReference>
<dbReference type="Pfam" id="PF01614">
    <property type="entry name" value="IclR_C"/>
    <property type="match status" value="1"/>
</dbReference>
<evidence type="ECO:0000313" key="3">
    <source>
        <dbReference type="Proteomes" id="UP000254134"/>
    </source>
</evidence>
<dbReference type="PANTHER" id="PTHR30136">
    <property type="entry name" value="HELIX-TURN-HELIX TRANSCRIPTIONAL REGULATOR, ICLR FAMILY"/>
    <property type="match status" value="1"/>
</dbReference>
<dbReference type="Gene3D" id="3.30.450.40">
    <property type="match status" value="1"/>
</dbReference>
<feature type="domain" description="IclR-ED" evidence="1">
    <location>
        <begin position="13"/>
        <end position="130"/>
    </location>
</feature>
<dbReference type="InterPro" id="IPR014757">
    <property type="entry name" value="Tscrpt_reg_IclR_C"/>
</dbReference>
<accession>A0A7M2YUN4</accession>
<keyword evidence="3" id="KW-1185">Reference proteome</keyword>
<name>A0A7M2YUN4_9ACTN</name>
<dbReference type="InterPro" id="IPR029016">
    <property type="entry name" value="GAF-like_dom_sf"/>
</dbReference>
<sequence>MTPDTLAYRLGWRIFALAARVGESRLVAEAPPILRRLVRELGESVHLSVRQGAQVLTLLSESPEAAIHAPGRVGALTPLATTSAGRVLATDLAEANLEALGLSAVADAVAAAGELSAAIGGTAPGDGIVA</sequence>
<organism evidence="2 3">
    <name type="scientific">Gaiella occulta</name>
    <dbReference type="NCBI Taxonomy" id="1002870"/>
    <lineage>
        <taxon>Bacteria</taxon>
        <taxon>Bacillati</taxon>
        <taxon>Actinomycetota</taxon>
        <taxon>Thermoleophilia</taxon>
        <taxon>Gaiellales</taxon>
        <taxon>Gaiellaceae</taxon>
        <taxon>Gaiella</taxon>
    </lineage>
</organism>
<proteinExistence type="predicted"/>
<protein>
    <recommendedName>
        <fullName evidence="1">IclR-ED domain-containing protein</fullName>
    </recommendedName>
</protein>
<dbReference type="RefSeq" id="WP_245904924.1">
    <property type="nucleotide sequence ID" value="NZ_QQZY01000006.1"/>
</dbReference>
<reference evidence="2 3" key="1">
    <citation type="submission" date="2018-07" db="EMBL/GenBank/DDBJ databases">
        <title>High-quality-draft genome sequence of Gaiella occulta.</title>
        <authorList>
            <person name="Severino R."/>
            <person name="Froufe H.J.C."/>
            <person name="Rainey F.A."/>
            <person name="Barroso C."/>
            <person name="Albuquerque L."/>
            <person name="Lobo-Da-Cunha A."/>
            <person name="Da Costa M.S."/>
            <person name="Egas C."/>
        </authorList>
    </citation>
    <scope>NUCLEOTIDE SEQUENCE [LARGE SCALE GENOMIC DNA]</scope>
    <source>
        <strain evidence="2 3">F2-233</strain>
    </source>
</reference>